<protein>
    <submittedName>
        <fullName evidence="1">DNA alkylation repair enzyme</fullName>
    </submittedName>
</protein>
<sequence length="210" mass="24291">MSKDANSREIDTILNRIVQIEHGFKHVNEGAEEIILLYGDERCFDIALDLFKKDSYQVRMLATVILGHLAVSNKAALLYLKDIVSMDTNWRVQEMLAKAFDEICRKRGYEASLPLIEEWMNAGNPNIIRAVTEGLRIWTSRPFFKDRPLLAIELISKHKAHPSKYLRKSVGNALRDIGKKHQDLLLEELKSWDLSDPLVLFTYKLVKKKR</sequence>
<gene>
    <name evidence="1" type="ORF">HQ43_00720</name>
</gene>
<dbReference type="InterPro" id="IPR016024">
    <property type="entry name" value="ARM-type_fold"/>
</dbReference>
<name>A0ABR4XNE8_9PORP</name>
<dbReference type="SUPFAM" id="SSF48371">
    <property type="entry name" value="ARM repeat"/>
    <property type="match status" value="1"/>
</dbReference>
<dbReference type="Pfam" id="PF08713">
    <property type="entry name" value="DNA_alkylation"/>
    <property type="match status" value="1"/>
</dbReference>
<comment type="caution">
    <text evidence="1">The sequence shown here is derived from an EMBL/GenBank/DDBJ whole genome shotgun (WGS) entry which is preliminary data.</text>
</comment>
<dbReference type="Gene3D" id="1.10.1240.70">
    <property type="match status" value="1"/>
</dbReference>
<evidence type="ECO:0000313" key="2">
    <source>
        <dbReference type="Proteomes" id="UP000030101"/>
    </source>
</evidence>
<reference evidence="1 2" key="1">
    <citation type="submission" date="2014-08" db="EMBL/GenBank/DDBJ databases">
        <title>Porphyromonas canoris strain:OH2762 Genome sequencing.</title>
        <authorList>
            <person name="Wallis C."/>
            <person name="Deusch O."/>
            <person name="O'Flynn C."/>
            <person name="Davis I."/>
            <person name="Jospin G."/>
            <person name="Darling A.E."/>
            <person name="Coil D.A."/>
            <person name="Alexiev A."/>
            <person name="Horsfall A."/>
            <person name="Kirkwood N."/>
            <person name="Harris S."/>
            <person name="Eisen J.A."/>
        </authorList>
    </citation>
    <scope>NUCLEOTIDE SEQUENCE [LARGE SCALE GENOMIC DNA]</scope>
    <source>
        <strain evidence="2">COT-108 OH2762</strain>
    </source>
</reference>
<dbReference type="Proteomes" id="UP000030101">
    <property type="component" value="Unassembled WGS sequence"/>
</dbReference>
<keyword evidence="2" id="KW-1185">Reference proteome</keyword>
<evidence type="ECO:0000313" key="1">
    <source>
        <dbReference type="EMBL" id="KGN93682.1"/>
    </source>
</evidence>
<dbReference type="EMBL" id="JQZV01000001">
    <property type="protein sequence ID" value="KGN93682.1"/>
    <property type="molecule type" value="Genomic_DNA"/>
</dbReference>
<dbReference type="Gene3D" id="1.25.40.290">
    <property type="entry name" value="ARM repeat domains"/>
    <property type="match status" value="1"/>
</dbReference>
<accession>A0ABR4XNE8</accession>
<dbReference type="RefSeq" id="WP_036788455.1">
    <property type="nucleotide sequence ID" value="NZ_JQZV01000001.1"/>
</dbReference>
<organism evidence="1 2">
    <name type="scientific">Porphyromonas canoris</name>
    <dbReference type="NCBI Taxonomy" id="36875"/>
    <lineage>
        <taxon>Bacteria</taxon>
        <taxon>Pseudomonadati</taxon>
        <taxon>Bacteroidota</taxon>
        <taxon>Bacteroidia</taxon>
        <taxon>Bacteroidales</taxon>
        <taxon>Porphyromonadaceae</taxon>
        <taxon>Porphyromonas</taxon>
    </lineage>
</organism>
<proteinExistence type="predicted"/>
<dbReference type="InterPro" id="IPR014825">
    <property type="entry name" value="DNA_alkylation"/>
</dbReference>